<feature type="binding site" evidence="11">
    <location>
        <position position="415"/>
    </location>
    <ligand>
        <name>Mg(2+)</name>
        <dbReference type="ChEBI" id="CHEBI:18420"/>
        <note>ligand shared with heterodimeric partner</note>
    </ligand>
</feature>
<dbReference type="Gene3D" id="1.10.10.2320">
    <property type="match status" value="1"/>
</dbReference>
<dbReference type="InterPro" id="IPR004529">
    <property type="entry name" value="Phe-tRNA-synth_IIc_asu"/>
</dbReference>
<evidence type="ECO:0000256" key="6">
    <source>
        <dbReference type="ARBA" id="ARBA00022741"/>
    </source>
</evidence>
<keyword evidence="3 11" id="KW-0963">Cytoplasm</keyword>
<dbReference type="Gene3D" id="3.30.930.10">
    <property type="entry name" value="Bira Bifunctional Protein, Domain 2"/>
    <property type="match status" value="1"/>
</dbReference>
<dbReference type="NCBIfam" id="TIGR00468">
    <property type="entry name" value="pheS"/>
    <property type="match status" value="1"/>
</dbReference>
<keyword evidence="9 11" id="KW-0648">Protein biosynthesis</keyword>
<dbReference type="GO" id="GO:0006432">
    <property type="term" value="P:phenylalanyl-tRNA aminoacylation"/>
    <property type="evidence" value="ECO:0007669"/>
    <property type="project" value="UniProtKB-UniRule"/>
</dbReference>
<dbReference type="EC" id="6.1.1.20" evidence="11"/>
<dbReference type="GO" id="GO:0000287">
    <property type="term" value="F:magnesium ion binding"/>
    <property type="evidence" value="ECO:0007669"/>
    <property type="project" value="UniProtKB-UniRule"/>
</dbReference>
<evidence type="ECO:0000256" key="2">
    <source>
        <dbReference type="ARBA" id="ARBA00006703"/>
    </source>
</evidence>
<keyword evidence="10 11" id="KW-0030">Aminoacyl-tRNA synthetase</keyword>
<dbReference type="Pfam" id="PF01409">
    <property type="entry name" value="tRNA-synt_2d"/>
    <property type="match status" value="1"/>
</dbReference>
<comment type="similarity">
    <text evidence="2 11">Belongs to the class-II aminoacyl-tRNA synthetase family. Phe-tRNA synthetase alpha subunit type 2 subfamily.</text>
</comment>
<dbReference type="CDD" id="cd00496">
    <property type="entry name" value="PheRS_alpha_core"/>
    <property type="match status" value="1"/>
</dbReference>
<evidence type="ECO:0000256" key="3">
    <source>
        <dbReference type="ARBA" id="ARBA00022490"/>
    </source>
</evidence>
<feature type="binding site" evidence="11">
    <location>
        <begin position="373"/>
        <end position="375"/>
    </location>
    <ligand>
        <name>L-phenylalanine</name>
        <dbReference type="ChEBI" id="CHEBI:58095"/>
    </ligand>
</feature>
<evidence type="ECO:0000256" key="4">
    <source>
        <dbReference type="ARBA" id="ARBA00022598"/>
    </source>
</evidence>
<dbReference type="AlphaFoldDB" id="D5E7U3"/>
<dbReference type="FunFam" id="3.30.930.10:FF:000095">
    <property type="entry name" value="Phenylalanine--tRNA ligase alpha subunit"/>
    <property type="match status" value="1"/>
</dbReference>
<feature type="binding site" evidence="11">
    <location>
        <position position="334"/>
    </location>
    <ligand>
        <name>L-phenylalanine</name>
        <dbReference type="ChEBI" id="CHEBI:58095"/>
    </ligand>
</feature>
<evidence type="ECO:0000313" key="14">
    <source>
        <dbReference type="Proteomes" id="UP000001059"/>
    </source>
</evidence>
<dbReference type="PROSITE" id="PS50862">
    <property type="entry name" value="AA_TRNA_LIGASE_II"/>
    <property type="match status" value="1"/>
</dbReference>
<feature type="binding site" evidence="11">
    <location>
        <position position="438"/>
    </location>
    <ligand>
        <name>L-phenylalanine</name>
        <dbReference type="ChEBI" id="CHEBI:58095"/>
    </ligand>
</feature>
<dbReference type="EMBL" id="CP001994">
    <property type="protein sequence ID" value="ADE37231.1"/>
    <property type="molecule type" value="Genomic_DNA"/>
</dbReference>
<proteinExistence type="inferred from homology"/>
<dbReference type="HAMAP" id="MF_00282">
    <property type="entry name" value="Phe_tRNA_synth_alpha2"/>
    <property type="match status" value="1"/>
</dbReference>
<dbReference type="NCBIfam" id="NF003210">
    <property type="entry name" value="PRK04172.1"/>
    <property type="match status" value="1"/>
</dbReference>
<name>D5E7U3_METMS</name>
<sequence length="491" mass="55800">MEDLNLTLNEKEVLLFLKQKGTASPGDIADGTPLKIENATQASFLLEEKGLAEVKDEVSEKYRLSSEGMQYAKKGLPERQVINKIDGPTPIKDLQEMLSPQMVGIATGWLKRKGWASIEKGNIIPATDISETDDEIALAKLDETAVTLEETGIDQKVIKDLVKRKLVEKEETKSRTITITAEGRKIAASGLELTEDITQLTSRLLKSGEWKNKTFRPYNIDKPPKRVFAAKVHPYQRLIDQMRQIFLEMGFTEIKGDIIQSSFWNFDALFQPQDHPAREMQDTFHLESRSQLPGEYLETVCSMHEKGGDIESRGWGGKWDSDVAKRNVLRTHTTSVSIKHLADNPKPPVKAFCIDRAYRRETIDPTHTPEFEQLEGVVMDRNMSFANLLGCLKEFYHRMGFENVRFRPGYFPYTEPSVEPEVYIEELGWVELGGAGIFRKEVTEPLGIKEPVLAWGLGVSRLAMLRLGLKDLRELYQSDIEWLRKSPVCKL</sequence>
<accession>D5E7U3</accession>
<evidence type="ECO:0000259" key="12">
    <source>
        <dbReference type="PROSITE" id="PS50862"/>
    </source>
</evidence>
<evidence type="ECO:0000256" key="11">
    <source>
        <dbReference type="HAMAP-Rule" id="MF_00282"/>
    </source>
</evidence>
<keyword evidence="14" id="KW-1185">Reference proteome</keyword>
<dbReference type="GO" id="GO:0000049">
    <property type="term" value="F:tRNA binding"/>
    <property type="evidence" value="ECO:0007669"/>
    <property type="project" value="InterPro"/>
</dbReference>
<dbReference type="GO" id="GO:0004826">
    <property type="term" value="F:phenylalanine-tRNA ligase activity"/>
    <property type="evidence" value="ECO:0007669"/>
    <property type="project" value="UniProtKB-UniRule"/>
</dbReference>
<evidence type="ECO:0000256" key="5">
    <source>
        <dbReference type="ARBA" id="ARBA00022723"/>
    </source>
</evidence>
<keyword evidence="4 11" id="KW-0436">Ligase</keyword>
<protein>
    <recommendedName>
        <fullName evidence="11">Phenylalanine--tRNA ligase alpha subunit</fullName>
        <ecNumber evidence="11">6.1.1.20</ecNumber>
    </recommendedName>
    <alternativeName>
        <fullName evidence="11">Phenylalanyl-tRNA synthetase alpha subunit</fullName>
        <shortName evidence="11">PheRS</shortName>
    </alternativeName>
</protein>
<comment type="subunit">
    <text evidence="11">Tetramer of two alpha and two beta subunits.</text>
</comment>
<comment type="cofactor">
    <cofactor evidence="11">
        <name>Mg(2+)</name>
        <dbReference type="ChEBI" id="CHEBI:18420"/>
    </cofactor>
    <text evidence="11">Binds 2 magnesium ions per tetramer.</text>
</comment>
<organism evidence="13 14">
    <name type="scientific">Methanohalophilus mahii (strain ATCC 35705 / DSM 5219 / SLP)</name>
    <dbReference type="NCBI Taxonomy" id="547558"/>
    <lineage>
        <taxon>Archaea</taxon>
        <taxon>Methanobacteriati</taxon>
        <taxon>Methanobacteriota</taxon>
        <taxon>Stenosarchaea group</taxon>
        <taxon>Methanomicrobia</taxon>
        <taxon>Methanosarcinales</taxon>
        <taxon>Methanosarcinaceae</taxon>
        <taxon>Methanohalophilus</taxon>
    </lineage>
</organism>
<dbReference type="STRING" id="547558.Mmah_1736"/>
<comment type="catalytic activity">
    <reaction evidence="11">
        <text>tRNA(Phe) + L-phenylalanine + ATP = L-phenylalanyl-tRNA(Phe) + AMP + diphosphate + H(+)</text>
        <dbReference type="Rhea" id="RHEA:19413"/>
        <dbReference type="Rhea" id="RHEA-COMP:9668"/>
        <dbReference type="Rhea" id="RHEA-COMP:9699"/>
        <dbReference type="ChEBI" id="CHEBI:15378"/>
        <dbReference type="ChEBI" id="CHEBI:30616"/>
        <dbReference type="ChEBI" id="CHEBI:33019"/>
        <dbReference type="ChEBI" id="CHEBI:58095"/>
        <dbReference type="ChEBI" id="CHEBI:78442"/>
        <dbReference type="ChEBI" id="CHEBI:78531"/>
        <dbReference type="ChEBI" id="CHEBI:456215"/>
        <dbReference type="EC" id="6.1.1.20"/>
    </reaction>
</comment>
<dbReference type="GO" id="GO:0005737">
    <property type="term" value="C:cytoplasm"/>
    <property type="evidence" value="ECO:0007669"/>
    <property type="project" value="UniProtKB-SubCell"/>
</dbReference>
<evidence type="ECO:0000256" key="7">
    <source>
        <dbReference type="ARBA" id="ARBA00022840"/>
    </source>
</evidence>
<evidence type="ECO:0000256" key="1">
    <source>
        <dbReference type="ARBA" id="ARBA00004496"/>
    </source>
</evidence>
<dbReference type="GeneID" id="8983918"/>
<keyword evidence="8 11" id="KW-0460">Magnesium</keyword>
<evidence type="ECO:0000256" key="10">
    <source>
        <dbReference type="ARBA" id="ARBA00023146"/>
    </source>
</evidence>
<dbReference type="PANTHER" id="PTHR11538">
    <property type="entry name" value="PHENYLALANYL-TRNA SYNTHETASE"/>
    <property type="match status" value="1"/>
</dbReference>
<reference evidence="13 14" key="1">
    <citation type="submission" date="2010-03" db="EMBL/GenBank/DDBJ databases">
        <title>The complete genome of Methanohalophilus mahii DSM 5219.</title>
        <authorList>
            <consortium name="US DOE Joint Genome Institute (JGI-PGF)"/>
            <person name="Lucas S."/>
            <person name="Copeland A."/>
            <person name="Lapidus A."/>
            <person name="Glavina del Rio T."/>
            <person name="Dalin E."/>
            <person name="Tice H."/>
            <person name="Bruce D."/>
            <person name="Goodwin L."/>
            <person name="Pitluck S."/>
            <person name="Kyrpides N."/>
            <person name="Mavromatis K."/>
            <person name="Ivanova N."/>
            <person name="Lykidis A."/>
            <person name="Saunders E."/>
            <person name="Brettin T."/>
            <person name="Detter J.C."/>
            <person name="Han C."/>
            <person name="Land M."/>
            <person name="Hauser L."/>
            <person name="Markowitz V."/>
            <person name="Cheng J.-F."/>
            <person name="Hugenholtz P."/>
            <person name="Woyke T."/>
            <person name="Wu D."/>
            <person name="Spring S."/>
            <person name="Schneider S."/>
            <person name="Schroeder M."/>
            <person name="Klenk H.-P."/>
            <person name="Eisen J.A."/>
        </authorList>
    </citation>
    <scope>NUCLEOTIDE SEQUENCE [LARGE SCALE GENOMIC DNA]</scope>
    <source>
        <strain evidence="14">ATCC 35705 / DSM 5219 / SLP</strain>
    </source>
</reference>
<keyword evidence="7 11" id="KW-0067">ATP-binding</keyword>
<dbReference type="InterPro" id="IPR006195">
    <property type="entry name" value="aa-tRNA-synth_II"/>
</dbReference>
<keyword evidence="5 11" id="KW-0479">Metal-binding</keyword>
<evidence type="ECO:0000256" key="8">
    <source>
        <dbReference type="ARBA" id="ARBA00022842"/>
    </source>
</evidence>
<dbReference type="SUPFAM" id="SSF55681">
    <property type="entry name" value="Class II aaRS and biotin synthetases"/>
    <property type="match status" value="1"/>
</dbReference>
<dbReference type="OrthoDB" id="372178at2157"/>
<keyword evidence="6 11" id="KW-0547">Nucleotide-binding</keyword>
<feature type="binding site" evidence="11">
    <location>
        <position position="413"/>
    </location>
    <ligand>
        <name>L-phenylalanine</name>
        <dbReference type="ChEBI" id="CHEBI:58095"/>
    </ligand>
</feature>
<dbReference type="InterPro" id="IPR045864">
    <property type="entry name" value="aa-tRNA-synth_II/BPL/LPL"/>
</dbReference>
<evidence type="ECO:0000256" key="9">
    <source>
        <dbReference type="ARBA" id="ARBA00022917"/>
    </source>
</evidence>
<evidence type="ECO:0000313" key="13">
    <source>
        <dbReference type="EMBL" id="ADE37231.1"/>
    </source>
</evidence>
<dbReference type="InterPro" id="IPR002319">
    <property type="entry name" value="Phenylalanyl-tRNA_Synthase"/>
</dbReference>
<dbReference type="KEGG" id="mmh:Mmah_1736"/>
<dbReference type="InterPro" id="IPR022917">
    <property type="entry name" value="Phe_tRNA_ligase_alpha_bac/arc"/>
</dbReference>
<dbReference type="RefSeq" id="WP_013038173.1">
    <property type="nucleotide sequence ID" value="NC_014002.1"/>
</dbReference>
<comment type="subcellular location">
    <subcellularLocation>
        <location evidence="1 11">Cytoplasm</location>
    </subcellularLocation>
</comment>
<dbReference type="GO" id="GO:0005524">
    <property type="term" value="F:ATP binding"/>
    <property type="evidence" value="ECO:0007669"/>
    <property type="project" value="UniProtKB-UniRule"/>
</dbReference>
<dbReference type="HOGENOM" id="CLU_025086_2_2_2"/>
<feature type="domain" description="Aminoacyl-transfer RNA synthetases class-II family profile" evidence="12">
    <location>
        <begin position="235"/>
        <end position="487"/>
    </location>
</feature>
<dbReference type="Proteomes" id="UP000001059">
    <property type="component" value="Chromosome"/>
</dbReference>
<dbReference type="Gene3D" id="3.30.1370.240">
    <property type="match status" value="1"/>
</dbReference>
<gene>
    <name evidence="11" type="primary">pheS</name>
    <name evidence="13" type="ordered locus">Mmah_1736</name>
</gene>
<dbReference type="Gene3D" id="1.10.10.2330">
    <property type="match status" value="1"/>
</dbReference>
<dbReference type="PANTHER" id="PTHR11538:SF40">
    <property type="entry name" value="PHENYLALANINE--TRNA LIGASE ALPHA SUBUNIT"/>
    <property type="match status" value="1"/>
</dbReference>